<protein>
    <submittedName>
        <fullName evidence="1">Uncharacterized protein</fullName>
    </submittedName>
</protein>
<keyword evidence="2" id="KW-1185">Reference proteome</keyword>
<accession>A0A2V5I946</accession>
<dbReference type="EMBL" id="KZ825491">
    <property type="protein sequence ID" value="PYI32571.1"/>
    <property type="molecule type" value="Genomic_DNA"/>
</dbReference>
<evidence type="ECO:0000313" key="1">
    <source>
        <dbReference type="EMBL" id="PYI32571.1"/>
    </source>
</evidence>
<sequence length="143" mass="15513">MSVFGYLTASRLPSRLLFAATNHSIILPYLTGGATAATLSALSLAHSLSLSLSLSRLLLSFVSPPNLQSVSLYLTLLKKKDLFFNYHFLLSLTLSPRPSFVSNPLRTPFFFSLFCLECFELLCSCSIPTSPNSSPGVSASFVP</sequence>
<dbReference type="AlphaFoldDB" id="A0A2V5I946"/>
<organism evidence="1 2">
    <name type="scientific">Aspergillus indologenus CBS 114.80</name>
    <dbReference type="NCBI Taxonomy" id="1450541"/>
    <lineage>
        <taxon>Eukaryota</taxon>
        <taxon>Fungi</taxon>
        <taxon>Dikarya</taxon>
        <taxon>Ascomycota</taxon>
        <taxon>Pezizomycotina</taxon>
        <taxon>Eurotiomycetes</taxon>
        <taxon>Eurotiomycetidae</taxon>
        <taxon>Eurotiales</taxon>
        <taxon>Aspergillaceae</taxon>
        <taxon>Aspergillus</taxon>
        <taxon>Aspergillus subgen. Circumdati</taxon>
    </lineage>
</organism>
<reference evidence="1 2" key="1">
    <citation type="submission" date="2018-02" db="EMBL/GenBank/DDBJ databases">
        <title>The genomes of Aspergillus section Nigri reveals drivers in fungal speciation.</title>
        <authorList>
            <consortium name="DOE Joint Genome Institute"/>
            <person name="Vesth T.C."/>
            <person name="Nybo J."/>
            <person name="Theobald S."/>
            <person name="Brandl J."/>
            <person name="Frisvad J.C."/>
            <person name="Nielsen K.F."/>
            <person name="Lyhne E.K."/>
            <person name="Kogle M.E."/>
            <person name="Kuo A."/>
            <person name="Riley R."/>
            <person name="Clum A."/>
            <person name="Nolan M."/>
            <person name="Lipzen A."/>
            <person name="Salamov A."/>
            <person name="Henrissat B."/>
            <person name="Wiebenga A."/>
            <person name="De vries R.P."/>
            <person name="Grigoriev I.V."/>
            <person name="Mortensen U.H."/>
            <person name="Andersen M.R."/>
            <person name="Baker S.E."/>
        </authorList>
    </citation>
    <scope>NUCLEOTIDE SEQUENCE [LARGE SCALE GENOMIC DNA]</scope>
    <source>
        <strain evidence="1 2">CBS 114.80</strain>
    </source>
</reference>
<evidence type="ECO:0000313" key="2">
    <source>
        <dbReference type="Proteomes" id="UP000248817"/>
    </source>
</evidence>
<dbReference type="Proteomes" id="UP000248817">
    <property type="component" value="Unassembled WGS sequence"/>
</dbReference>
<proteinExistence type="predicted"/>
<gene>
    <name evidence="1" type="ORF">BP00DRAFT_146916</name>
</gene>
<name>A0A2V5I946_9EURO</name>